<dbReference type="GO" id="GO:0005886">
    <property type="term" value="C:plasma membrane"/>
    <property type="evidence" value="ECO:0007669"/>
    <property type="project" value="UniProtKB-SubCell"/>
</dbReference>
<evidence type="ECO:0000313" key="9">
    <source>
        <dbReference type="Proteomes" id="UP000199427"/>
    </source>
</evidence>
<feature type="transmembrane region" description="Helical" evidence="6">
    <location>
        <begin position="160"/>
        <end position="185"/>
    </location>
</feature>
<dbReference type="PANTHER" id="PTHR23527:SF1">
    <property type="entry name" value="BLL3282 PROTEIN"/>
    <property type="match status" value="1"/>
</dbReference>
<evidence type="ECO:0000256" key="1">
    <source>
        <dbReference type="ARBA" id="ARBA00004651"/>
    </source>
</evidence>
<keyword evidence="4 6" id="KW-1133">Transmembrane helix</keyword>
<comment type="subcellular location">
    <subcellularLocation>
        <location evidence="1">Cell membrane</location>
        <topology evidence="1">Multi-pass membrane protein</topology>
    </subcellularLocation>
</comment>
<dbReference type="RefSeq" id="WP_091774059.1">
    <property type="nucleotide sequence ID" value="NZ_FOES01000023.1"/>
</dbReference>
<dbReference type="AlphaFoldDB" id="A0A1H9I7T2"/>
<evidence type="ECO:0000256" key="2">
    <source>
        <dbReference type="ARBA" id="ARBA00022448"/>
    </source>
</evidence>
<gene>
    <name evidence="8" type="ORF">SAMN05216362_12326</name>
</gene>
<keyword evidence="3 6" id="KW-0812">Transmembrane</keyword>
<dbReference type="Gene3D" id="1.20.1250.20">
    <property type="entry name" value="MFS general substrate transporter like domains"/>
    <property type="match status" value="2"/>
</dbReference>
<feature type="transmembrane region" description="Helical" evidence="6">
    <location>
        <begin position="80"/>
        <end position="106"/>
    </location>
</feature>
<keyword evidence="5 6" id="KW-0472">Membrane</keyword>
<dbReference type="InterPro" id="IPR011701">
    <property type="entry name" value="MFS"/>
</dbReference>
<dbReference type="SUPFAM" id="SSF103473">
    <property type="entry name" value="MFS general substrate transporter"/>
    <property type="match status" value="1"/>
</dbReference>
<dbReference type="GO" id="GO:0022857">
    <property type="term" value="F:transmembrane transporter activity"/>
    <property type="evidence" value="ECO:0007669"/>
    <property type="project" value="InterPro"/>
</dbReference>
<keyword evidence="9" id="KW-1185">Reference proteome</keyword>
<feature type="transmembrane region" description="Helical" evidence="6">
    <location>
        <begin position="306"/>
        <end position="330"/>
    </location>
</feature>
<feature type="transmembrane region" description="Helical" evidence="6">
    <location>
        <begin position="46"/>
        <end position="68"/>
    </location>
</feature>
<feature type="transmembrane region" description="Helical" evidence="6">
    <location>
        <begin position="342"/>
        <end position="362"/>
    </location>
</feature>
<feature type="transmembrane region" description="Helical" evidence="6">
    <location>
        <begin position="279"/>
        <end position="300"/>
    </location>
</feature>
<dbReference type="Pfam" id="PF07690">
    <property type="entry name" value="MFS_1"/>
    <property type="match status" value="1"/>
</dbReference>
<dbReference type="Proteomes" id="UP000199427">
    <property type="component" value="Unassembled WGS sequence"/>
</dbReference>
<feature type="transmembrane region" description="Helical" evidence="6">
    <location>
        <begin position="212"/>
        <end position="236"/>
    </location>
</feature>
<evidence type="ECO:0000259" key="7">
    <source>
        <dbReference type="PROSITE" id="PS50850"/>
    </source>
</evidence>
<feature type="domain" description="Major facilitator superfamily (MFS) profile" evidence="7">
    <location>
        <begin position="10"/>
        <end position="397"/>
    </location>
</feature>
<evidence type="ECO:0000313" key="8">
    <source>
        <dbReference type="EMBL" id="SEQ70622.1"/>
    </source>
</evidence>
<organism evidence="8 9">
    <name type="scientific">Piscibacillus halophilus</name>
    <dbReference type="NCBI Taxonomy" id="571933"/>
    <lineage>
        <taxon>Bacteria</taxon>
        <taxon>Bacillati</taxon>
        <taxon>Bacillota</taxon>
        <taxon>Bacilli</taxon>
        <taxon>Bacillales</taxon>
        <taxon>Bacillaceae</taxon>
        <taxon>Piscibacillus</taxon>
    </lineage>
</organism>
<dbReference type="InterPro" id="IPR036259">
    <property type="entry name" value="MFS_trans_sf"/>
</dbReference>
<keyword evidence="2" id="KW-0813">Transport</keyword>
<reference evidence="8 9" key="1">
    <citation type="submission" date="2016-10" db="EMBL/GenBank/DDBJ databases">
        <authorList>
            <person name="de Groot N.N."/>
        </authorList>
    </citation>
    <scope>NUCLEOTIDE SEQUENCE [LARGE SCALE GENOMIC DNA]</scope>
    <source>
        <strain evidence="8 9">DSM 21633</strain>
    </source>
</reference>
<evidence type="ECO:0000256" key="5">
    <source>
        <dbReference type="ARBA" id="ARBA00023136"/>
    </source>
</evidence>
<dbReference type="InterPro" id="IPR052952">
    <property type="entry name" value="MFS-Transporter"/>
</dbReference>
<dbReference type="EMBL" id="FOES01000023">
    <property type="protein sequence ID" value="SEQ70622.1"/>
    <property type="molecule type" value="Genomic_DNA"/>
</dbReference>
<feature type="transmembrane region" description="Helical" evidence="6">
    <location>
        <begin position="242"/>
        <end position="267"/>
    </location>
</feature>
<feature type="transmembrane region" description="Helical" evidence="6">
    <location>
        <begin position="374"/>
        <end position="396"/>
    </location>
</feature>
<sequence length="403" mass="43597">MNRLINPWRMLFVLLLLQIVVALLGRSISPLGVLIGEDLNLTKAQIGMLPAAFFVGQSFNSIPAGLITDRVGTRKMIIGITILIGSSFILVSVTNIFIILLLLLFLGGAGYGAMHPASNRGVLYWFNKEQLGLAMGIKQTGVTVGSALSALILLPLSNEFGWRTIVLVTSILLIAYGVMASRLYVEPSNSIGNTKDIKNFMQSLLSVLKHKALILISFCAMGLSAGQMMLNTYIVLFAYEKLGYTLFLAGLLLVISEVFGSLGRILWGMISDKYLYSNRIIVLITISTVAGCLAIILSLLGEGFPYVLITLIVGVLGFCISGFNGIWMNAATELVPKEQSGASSGISIMLGTMGVLIGPPIFGVITDYSSYSLGWVYFSVIMFLVTILLLFTRYGVEEEGTRT</sequence>
<accession>A0A1H9I7T2</accession>
<dbReference type="STRING" id="571933.SAMN05216362_12326"/>
<dbReference type="PROSITE" id="PS50850">
    <property type="entry name" value="MFS"/>
    <property type="match status" value="1"/>
</dbReference>
<dbReference type="InterPro" id="IPR020846">
    <property type="entry name" value="MFS_dom"/>
</dbReference>
<dbReference type="OrthoDB" id="9794076at2"/>
<protein>
    <submittedName>
        <fullName evidence="8">Sugar phosphate permease</fullName>
    </submittedName>
</protein>
<evidence type="ECO:0000256" key="4">
    <source>
        <dbReference type="ARBA" id="ARBA00022989"/>
    </source>
</evidence>
<name>A0A1H9I7T2_9BACI</name>
<dbReference type="PANTHER" id="PTHR23527">
    <property type="entry name" value="BLL3282 PROTEIN"/>
    <property type="match status" value="1"/>
</dbReference>
<proteinExistence type="predicted"/>
<evidence type="ECO:0000256" key="3">
    <source>
        <dbReference type="ARBA" id="ARBA00022692"/>
    </source>
</evidence>
<evidence type="ECO:0000256" key="6">
    <source>
        <dbReference type="SAM" id="Phobius"/>
    </source>
</evidence>